<sequence length="71" mass="8170">PCGYVKINYDGSKRQHMSTGDAEFIWIPREDNKAADLLAKQFYDSPAVFNPIYNIPVSITQILHEDYYSTL</sequence>
<evidence type="ECO:0000313" key="1">
    <source>
        <dbReference type="EMBL" id="CAF1827990.1"/>
    </source>
</evidence>
<dbReference type="AlphaFoldDB" id="A0A816JI81"/>
<dbReference type="EMBL" id="HG994368">
    <property type="protein sequence ID" value="CAF1827990.1"/>
    <property type="molecule type" value="Genomic_DNA"/>
</dbReference>
<accession>A0A816JI81</accession>
<protein>
    <submittedName>
        <fullName evidence="1">(rape) hypothetical protein</fullName>
    </submittedName>
</protein>
<organism evidence="1">
    <name type="scientific">Brassica napus</name>
    <name type="common">Rape</name>
    <dbReference type="NCBI Taxonomy" id="3708"/>
    <lineage>
        <taxon>Eukaryota</taxon>
        <taxon>Viridiplantae</taxon>
        <taxon>Streptophyta</taxon>
        <taxon>Embryophyta</taxon>
        <taxon>Tracheophyta</taxon>
        <taxon>Spermatophyta</taxon>
        <taxon>Magnoliopsida</taxon>
        <taxon>eudicotyledons</taxon>
        <taxon>Gunneridae</taxon>
        <taxon>Pentapetalae</taxon>
        <taxon>rosids</taxon>
        <taxon>malvids</taxon>
        <taxon>Brassicales</taxon>
        <taxon>Brassicaceae</taxon>
        <taxon>Brassiceae</taxon>
        <taxon>Brassica</taxon>
    </lineage>
</organism>
<dbReference type="Proteomes" id="UP001295469">
    <property type="component" value="Chromosome C04"/>
</dbReference>
<proteinExistence type="predicted"/>
<reference evidence="1" key="1">
    <citation type="submission" date="2021-01" db="EMBL/GenBank/DDBJ databases">
        <authorList>
            <consortium name="Genoscope - CEA"/>
            <person name="William W."/>
        </authorList>
    </citation>
    <scope>NUCLEOTIDE SEQUENCE</scope>
</reference>
<gene>
    <name evidence="1" type="ORF">DARMORV10_C04P20330.1</name>
</gene>
<feature type="non-terminal residue" evidence="1">
    <location>
        <position position="71"/>
    </location>
</feature>
<name>A0A816JI81_BRANA</name>